<evidence type="ECO:0000313" key="6">
    <source>
        <dbReference type="EMBL" id="NMG45484.1"/>
    </source>
</evidence>
<protein>
    <submittedName>
        <fullName evidence="6">LysR family transcriptional regulator</fullName>
    </submittedName>
</protein>
<sequence>MKDHQLKALVQVADAGSIRAAARAMHLSQSALTKALRELEEDVGAELLTRSYKGVVFTPAGQALLVRARLALATLEKAREEVRLLRGGAGARIAVALTPLVAATVLARVLAEFRRTQPHAALSLEEGLLTNVVPGIIEGRLDFAVALANAQDLPYDVAFERLADIPAVPAGRIGHPLAGARTWAELRGASWVLNLTGASQGSHLVNWLEANGIDVPASTVRCASPTLMLELMRRTDHIGFGPTVLVRDPVFGAGLQEFAVEPLPPPMSLGILTLRGMPLSVAARPLAALFARQLRDA</sequence>
<dbReference type="Gene3D" id="3.40.190.10">
    <property type="entry name" value="Periplasmic binding protein-like II"/>
    <property type="match status" value="2"/>
</dbReference>
<gene>
    <name evidence="6" type="ORF">GPA22_17360</name>
</gene>
<evidence type="ECO:0000259" key="5">
    <source>
        <dbReference type="PROSITE" id="PS50931"/>
    </source>
</evidence>
<organism evidence="6 7">
    <name type="scientific">Aromatoleum toluvorans</name>
    <dbReference type="NCBI Taxonomy" id="92002"/>
    <lineage>
        <taxon>Bacteria</taxon>
        <taxon>Pseudomonadati</taxon>
        <taxon>Pseudomonadota</taxon>
        <taxon>Betaproteobacteria</taxon>
        <taxon>Rhodocyclales</taxon>
        <taxon>Rhodocyclaceae</taxon>
        <taxon>Aromatoleum</taxon>
    </lineage>
</organism>
<dbReference type="PANTHER" id="PTHR30419">
    <property type="entry name" value="HTH-TYPE TRANSCRIPTIONAL REGULATOR YBHD"/>
    <property type="match status" value="1"/>
</dbReference>
<evidence type="ECO:0000256" key="2">
    <source>
        <dbReference type="ARBA" id="ARBA00023015"/>
    </source>
</evidence>
<feature type="domain" description="HTH lysR-type" evidence="5">
    <location>
        <begin position="1"/>
        <end position="58"/>
    </location>
</feature>
<accession>A0ABX1Q1B1</accession>
<dbReference type="Proteomes" id="UP000623795">
    <property type="component" value="Unassembled WGS sequence"/>
</dbReference>
<dbReference type="Pfam" id="PF00126">
    <property type="entry name" value="HTH_1"/>
    <property type="match status" value="1"/>
</dbReference>
<dbReference type="InterPro" id="IPR005119">
    <property type="entry name" value="LysR_subst-bd"/>
</dbReference>
<dbReference type="InterPro" id="IPR000847">
    <property type="entry name" value="LysR_HTH_N"/>
</dbReference>
<keyword evidence="2" id="KW-0805">Transcription regulation</keyword>
<dbReference type="InterPro" id="IPR036388">
    <property type="entry name" value="WH-like_DNA-bd_sf"/>
</dbReference>
<evidence type="ECO:0000256" key="1">
    <source>
        <dbReference type="ARBA" id="ARBA00009437"/>
    </source>
</evidence>
<proteinExistence type="inferred from homology"/>
<dbReference type="Pfam" id="PF03466">
    <property type="entry name" value="LysR_substrate"/>
    <property type="match status" value="1"/>
</dbReference>
<dbReference type="SUPFAM" id="SSF53850">
    <property type="entry name" value="Periplasmic binding protein-like II"/>
    <property type="match status" value="1"/>
</dbReference>
<evidence type="ECO:0000256" key="4">
    <source>
        <dbReference type="ARBA" id="ARBA00023163"/>
    </source>
</evidence>
<dbReference type="EMBL" id="WTVN01000031">
    <property type="protein sequence ID" value="NMG45484.1"/>
    <property type="molecule type" value="Genomic_DNA"/>
</dbReference>
<keyword evidence="3" id="KW-0238">DNA-binding</keyword>
<evidence type="ECO:0000313" key="7">
    <source>
        <dbReference type="Proteomes" id="UP000623795"/>
    </source>
</evidence>
<name>A0ABX1Q1B1_9RHOO</name>
<dbReference type="PANTHER" id="PTHR30419:SF30">
    <property type="entry name" value="LYSR FAMILY TRANSCRIPTIONAL REGULATOR"/>
    <property type="match status" value="1"/>
</dbReference>
<dbReference type="PROSITE" id="PS50931">
    <property type="entry name" value="HTH_LYSR"/>
    <property type="match status" value="1"/>
</dbReference>
<evidence type="ECO:0000256" key="3">
    <source>
        <dbReference type="ARBA" id="ARBA00023125"/>
    </source>
</evidence>
<dbReference type="RefSeq" id="WP_169257322.1">
    <property type="nucleotide sequence ID" value="NZ_WTVN01000031.1"/>
</dbReference>
<keyword evidence="4" id="KW-0804">Transcription</keyword>
<comment type="similarity">
    <text evidence="1">Belongs to the LysR transcriptional regulatory family.</text>
</comment>
<comment type="caution">
    <text evidence="6">The sequence shown here is derived from an EMBL/GenBank/DDBJ whole genome shotgun (WGS) entry which is preliminary data.</text>
</comment>
<reference evidence="6 7" key="1">
    <citation type="submission" date="2019-12" db="EMBL/GenBank/DDBJ databases">
        <title>Comparative genomics gives insights into the taxonomy of the Azoarcus-Aromatoleum group and reveals separate origins of nif in the plant-associated Azoarcus and non-plant-associated Aromatoleum sub-groups.</title>
        <authorList>
            <person name="Lafos M."/>
            <person name="Maluk M."/>
            <person name="Batista M."/>
            <person name="Junghare M."/>
            <person name="Carmona M."/>
            <person name="Faoro H."/>
            <person name="Cruz L.M."/>
            <person name="Battistoni F."/>
            <person name="De Souza E."/>
            <person name="Pedrosa F."/>
            <person name="Chen W.-M."/>
            <person name="Poole P.S."/>
            <person name="Dixon R.A."/>
            <person name="James E.K."/>
        </authorList>
    </citation>
    <scope>NUCLEOTIDE SEQUENCE [LARGE SCALE GENOMIC DNA]</scope>
    <source>
        <strain evidence="6 7">Td21</strain>
    </source>
</reference>
<dbReference type="Gene3D" id="1.10.10.10">
    <property type="entry name" value="Winged helix-like DNA-binding domain superfamily/Winged helix DNA-binding domain"/>
    <property type="match status" value="1"/>
</dbReference>
<dbReference type="SUPFAM" id="SSF46785">
    <property type="entry name" value="Winged helix' DNA-binding domain"/>
    <property type="match status" value="1"/>
</dbReference>
<keyword evidence="7" id="KW-1185">Reference proteome</keyword>
<dbReference type="PRINTS" id="PR00039">
    <property type="entry name" value="HTHLYSR"/>
</dbReference>
<dbReference type="InterPro" id="IPR036390">
    <property type="entry name" value="WH_DNA-bd_sf"/>
</dbReference>
<dbReference type="InterPro" id="IPR050950">
    <property type="entry name" value="HTH-type_LysR_regulators"/>
</dbReference>